<dbReference type="GO" id="GO:0003743">
    <property type="term" value="F:translation initiation factor activity"/>
    <property type="evidence" value="ECO:0007669"/>
    <property type="project" value="UniProtKB-UniRule"/>
</dbReference>
<dbReference type="Proteomes" id="UP000677054">
    <property type="component" value="Unassembled WGS sequence"/>
</dbReference>
<gene>
    <name evidence="5" type="ORF">DSTB1V02_LOCUS7631</name>
</gene>
<dbReference type="GO" id="GO:0005739">
    <property type="term" value="C:mitochondrion"/>
    <property type="evidence" value="ECO:0007669"/>
    <property type="project" value="TreeGrafter"/>
</dbReference>
<accession>A0A7R8XDM3</accession>
<dbReference type="PANTHER" id="PTHR45688">
    <property type="match status" value="1"/>
</dbReference>
<dbReference type="SUPFAM" id="SSF53383">
    <property type="entry name" value="PLP-dependent transferases"/>
    <property type="match status" value="1"/>
</dbReference>
<dbReference type="GO" id="GO:0033290">
    <property type="term" value="C:eukaryotic 48S preinitiation complex"/>
    <property type="evidence" value="ECO:0007669"/>
    <property type="project" value="UniProtKB-UniRule"/>
</dbReference>
<dbReference type="GO" id="GO:0016282">
    <property type="term" value="C:eukaryotic 43S preinitiation complex"/>
    <property type="evidence" value="ECO:0007669"/>
    <property type="project" value="UniProtKB-UniRule"/>
</dbReference>
<evidence type="ECO:0000256" key="3">
    <source>
        <dbReference type="HAMAP-Rule" id="MF_03012"/>
    </source>
</evidence>
<dbReference type="PANTHER" id="PTHR45688:SF13">
    <property type="entry name" value="ALANINE--GLYOXYLATE AMINOTRANSFERASE 2-LIKE"/>
    <property type="match status" value="1"/>
</dbReference>
<dbReference type="AlphaFoldDB" id="A0A7R8XDM3"/>
<keyword evidence="3" id="KW-0648">Protein biosynthesis</keyword>
<dbReference type="InterPro" id="IPR015422">
    <property type="entry name" value="PyrdxlP-dep_Trfase_small"/>
</dbReference>
<dbReference type="OrthoDB" id="10267031at2759"/>
<dbReference type="GO" id="GO:0030170">
    <property type="term" value="F:pyridoxal phosphate binding"/>
    <property type="evidence" value="ECO:0007669"/>
    <property type="project" value="InterPro"/>
</dbReference>
<evidence type="ECO:0000256" key="2">
    <source>
        <dbReference type="ARBA" id="ARBA00022898"/>
    </source>
</evidence>
<name>A0A7R8XDM3_9CRUS</name>
<dbReference type="Gene3D" id="3.90.1150.10">
    <property type="entry name" value="Aspartate Aminotransferase, domain 1"/>
    <property type="match status" value="1"/>
</dbReference>
<proteinExistence type="inferred from homology"/>
<keyword evidence="2" id="KW-0663">Pyridoxal phosphate</keyword>
<reference evidence="5" key="1">
    <citation type="submission" date="2020-11" db="EMBL/GenBank/DDBJ databases">
        <authorList>
            <person name="Tran Van P."/>
        </authorList>
    </citation>
    <scope>NUCLEOTIDE SEQUENCE</scope>
</reference>
<dbReference type="HAMAP" id="MF_03012">
    <property type="entry name" value="eIF3m"/>
    <property type="match status" value="1"/>
</dbReference>
<dbReference type="GO" id="GO:0001732">
    <property type="term" value="P:formation of cytoplasmic translation initiation complex"/>
    <property type="evidence" value="ECO:0007669"/>
    <property type="project" value="UniProtKB-UniRule"/>
</dbReference>
<dbReference type="InterPro" id="IPR005814">
    <property type="entry name" value="Aminotrans_3"/>
</dbReference>
<feature type="domain" description="PCI" evidence="4">
    <location>
        <begin position="595"/>
        <end position="761"/>
    </location>
</feature>
<comment type="subunit">
    <text evidence="3">Component of the eukaryotic translation initiation factor 3 (eIF-3) complex.</text>
</comment>
<dbReference type="InterPro" id="IPR040750">
    <property type="entry name" value="eIF3m_C_helix"/>
</dbReference>
<dbReference type="Gene3D" id="3.40.640.10">
    <property type="entry name" value="Type I PLP-dependent aspartate aminotransferase-like (Major domain)"/>
    <property type="match status" value="1"/>
</dbReference>
<dbReference type="InterPro" id="IPR015424">
    <property type="entry name" value="PyrdxlP-dep_Trfase"/>
</dbReference>
<comment type="similarity">
    <text evidence="1">Belongs to the class-III pyridoxal-phosphate-dependent aminotransferase family.</text>
</comment>
<dbReference type="Pfam" id="PF01399">
    <property type="entry name" value="PCI"/>
    <property type="match status" value="1"/>
</dbReference>
<evidence type="ECO:0000313" key="5">
    <source>
        <dbReference type="EMBL" id="CAD7247806.1"/>
    </source>
</evidence>
<dbReference type="PROSITE" id="PS50250">
    <property type="entry name" value="PCI"/>
    <property type="match status" value="1"/>
</dbReference>
<evidence type="ECO:0000256" key="1">
    <source>
        <dbReference type="ARBA" id="ARBA00008954"/>
    </source>
</evidence>
<protein>
    <recommendedName>
        <fullName evidence="3">Eukaryotic translation initiation factor 3 subunit M</fullName>
        <shortName evidence="3">eIF3m</shortName>
    </recommendedName>
</protein>
<sequence length="805" mass="89538">MMCPIGEGNKLFDFEDGVFDPCKKITRGSKQYIYNDAGQKYLDCVNISAHVGHCHPRILTAAQHQLSQLSHAQGFLSDFTSRFTKALRESLPEGLDVCFLANSDAEARDLALWLCSCFTGHDDVIAFSCESHDLTFAILGNGRKHLIPLPCPNLYRGKHQSNDPNAVEKYLEESYQTLKNALGEGRHFSCLWSEPILSAAGQLELSPGYLKNIYSMVHAMGGLCVMNESRTGLGRLGDSMWGFQSHDILPDVLSIGGGLGNGFPLAAVITSRHIASSVQEYLSTFGGNPVACRIGLSVMNIISDENLLASAHSVGGILKAGFIALKESCSCIGQISGRGLYLGLDVIVPGSDRVPNPILAQRVAQRLCQERQIIIGLGGPEKNLLLFTPPMCFTVDNAHHLLESLDGIIKKNDFANFTPQQAEELKNYLKEKGADISEELSSKGVEEDLAEIINVCDVIYQEETSEQDVEAVFNSIVSMLVMVNLPLPGDSSEELVTNFCKKVSLAPSASLKVTALRVLNLVFHGLDKHCPMRYLVYRYLVDIAGETDQVESIFTDVNSLKSTLSEASPPPNNEQMQELFRLLHKALVRNGHGDLAFKVMVELLKTYTPENASQAKEDAKYCIVASLADPNTFVLDHLLDLMPVKSLEGTLIFDLLLIFVCEKLEKYMQFYSKHKDFIESLNLKHEDLVKKMRFLTFLQMAESEDEISFDSIQKELQIPEDEVEQYIIDEDDIVISALRTKLIRARMDQLTKKVMVSNCMHRTFGRPQWQQLRKVLHTWRDSLAAIQGNMEALVSAQMDMIQSQG</sequence>
<dbReference type="Pfam" id="PF18005">
    <property type="entry name" value="eIF3m_C_helix"/>
    <property type="match status" value="1"/>
</dbReference>
<dbReference type="GO" id="GO:0071541">
    <property type="term" value="C:eukaryotic translation initiation factor 3 complex, eIF3m"/>
    <property type="evidence" value="ECO:0007669"/>
    <property type="project" value="UniProtKB-UniRule"/>
</dbReference>
<dbReference type="Pfam" id="PF00202">
    <property type="entry name" value="Aminotran_3"/>
    <property type="match status" value="1"/>
</dbReference>
<dbReference type="EMBL" id="LR901109">
    <property type="protein sequence ID" value="CAD7247806.1"/>
    <property type="molecule type" value="Genomic_DNA"/>
</dbReference>
<dbReference type="InterPro" id="IPR000717">
    <property type="entry name" value="PCI_dom"/>
</dbReference>
<keyword evidence="6" id="KW-1185">Reference proteome</keyword>
<keyword evidence="3" id="KW-0396">Initiation factor</keyword>
<dbReference type="EMBL" id="CAJPEV010001592">
    <property type="protein sequence ID" value="CAG0893416.1"/>
    <property type="molecule type" value="Genomic_DNA"/>
</dbReference>
<dbReference type="SMART" id="SM00088">
    <property type="entry name" value="PINT"/>
    <property type="match status" value="1"/>
</dbReference>
<comment type="function">
    <text evidence="3">Component of the eukaryotic translation initiation factor 3 (eIF-3) complex, which is involved in protein synthesis of a specialized repertoire of mRNAs and, together with other initiation factors, stimulates binding of mRNA and methionyl-tRNAi to the 40S ribosome. The eIF-3 complex specifically targets and initiates translation of a subset of mRNAs involved in cell proliferation.</text>
</comment>
<dbReference type="InterPro" id="IPR027528">
    <property type="entry name" value="eIF3m"/>
</dbReference>
<keyword evidence="3" id="KW-0963">Cytoplasm</keyword>
<comment type="subcellular location">
    <subcellularLocation>
        <location evidence="3">Cytoplasm</location>
    </subcellularLocation>
</comment>
<dbReference type="GO" id="GO:0008483">
    <property type="term" value="F:transaminase activity"/>
    <property type="evidence" value="ECO:0007669"/>
    <property type="project" value="InterPro"/>
</dbReference>
<evidence type="ECO:0000259" key="4">
    <source>
        <dbReference type="PROSITE" id="PS50250"/>
    </source>
</evidence>
<dbReference type="InterPro" id="IPR015421">
    <property type="entry name" value="PyrdxlP-dep_Trfase_major"/>
</dbReference>
<evidence type="ECO:0000313" key="6">
    <source>
        <dbReference type="Proteomes" id="UP000677054"/>
    </source>
</evidence>
<organism evidence="5">
    <name type="scientific">Darwinula stevensoni</name>
    <dbReference type="NCBI Taxonomy" id="69355"/>
    <lineage>
        <taxon>Eukaryota</taxon>
        <taxon>Metazoa</taxon>
        <taxon>Ecdysozoa</taxon>
        <taxon>Arthropoda</taxon>
        <taxon>Crustacea</taxon>
        <taxon>Oligostraca</taxon>
        <taxon>Ostracoda</taxon>
        <taxon>Podocopa</taxon>
        <taxon>Podocopida</taxon>
        <taxon>Darwinulocopina</taxon>
        <taxon>Darwinuloidea</taxon>
        <taxon>Darwinulidae</taxon>
        <taxon>Darwinula</taxon>
    </lineage>
</organism>
<comment type="similarity">
    <text evidence="3">Belongs to the eIF-3 subunit M family.</text>
</comment>